<dbReference type="Proteomes" id="UP000031668">
    <property type="component" value="Unassembled WGS sequence"/>
</dbReference>
<sequence>MEKEQILLSQLSTIHLIQNNSKYLIISIIRQVDEPIRLIDFCLKHGADVNFSDPSGWTALHEAVKLNDFKLVKYLLKFGADANKPCPTSIVDPREYYTPFEFACILSDECIVREMIGYGADVTKKIDNKFFAITLTISPIVKELIRG</sequence>
<dbReference type="AlphaFoldDB" id="A0A0C2J120"/>
<dbReference type="PROSITE" id="PS50297">
    <property type="entry name" value="ANK_REP_REGION"/>
    <property type="match status" value="1"/>
</dbReference>
<dbReference type="InterPro" id="IPR002110">
    <property type="entry name" value="Ankyrin_rpt"/>
</dbReference>
<dbReference type="SUPFAM" id="SSF48403">
    <property type="entry name" value="Ankyrin repeat"/>
    <property type="match status" value="1"/>
</dbReference>
<keyword evidence="2 3" id="KW-0040">ANK repeat</keyword>
<dbReference type="OrthoDB" id="19014at2759"/>
<reference evidence="4 5" key="1">
    <citation type="journal article" date="2014" name="Genome Biol. Evol.">
        <title>The genome of the myxosporean Thelohanellus kitauei shows adaptations to nutrient acquisition within its fish host.</title>
        <authorList>
            <person name="Yang Y."/>
            <person name="Xiong J."/>
            <person name="Zhou Z."/>
            <person name="Huo F."/>
            <person name="Miao W."/>
            <person name="Ran C."/>
            <person name="Liu Y."/>
            <person name="Zhang J."/>
            <person name="Feng J."/>
            <person name="Wang M."/>
            <person name="Wang M."/>
            <person name="Wang L."/>
            <person name="Yao B."/>
        </authorList>
    </citation>
    <scope>NUCLEOTIDE SEQUENCE [LARGE SCALE GENOMIC DNA]</scope>
    <source>
        <strain evidence="4">Wuqing</strain>
    </source>
</reference>
<evidence type="ECO:0000256" key="3">
    <source>
        <dbReference type="PROSITE-ProRule" id="PRU00023"/>
    </source>
</evidence>
<dbReference type="PANTHER" id="PTHR24171">
    <property type="entry name" value="ANKYRIN REPEAT DOMAIN-CONTAINING PROTEIN 39-RELATED"/>
    <property type="match status" value="1"/>
</dbReference>
<evidence type="ECO:0000313" key="5">
    <source>
        <dbReference type="Proteomes" id="UP000031668"/>
    </source>
</evidence>
<feature type="repeat" description="ANK" evidence="3">
    <location>
        <begin position="55"/>
        <end position="83"/>
    </location>
</feature>
<dbReference type="InterPro" id="IPR036770">
    <property type="entry name" value="Ankyrin_rpt-contain_sf"/>
</dbReference>
<dbReference type="PROSITE" id="PS50088">
    <property type="entry name" value="ANK_REPEAT"/>
    <property type="match status" value="1"/>
</dbReference>
<dbReference type="Pfam" id="PF12796">
    <property type="entry name" value="Ank_2"/>
    <property type="match status" value="1"/>
</dbReference>
<gene>
    <name evidence="4" type="ORF">RF11_08968</name>
</gene>
<dbReference type="SMART" id="SM00248">
    <property type="entry name" value="ANK"/>
    <property type="match status" value="2"/>
</dbReference>
<evidence type="ECO:0000313" key="4">
    <source>
        <dbReference type="EMBL" id="KII62792.1"/>
    </source>
</evidence>
<name>A0A0C2J120_THEKT</name>
<keyword evidence="5" id="KW-1185">Reference proteome</keyword>
<dbReference type="Gene3D" id="1.25.40.20">
    <property type="entry name" value="Ankyrin repeat-containing domain"/>
    <property type="match status" value="1"/>
</dbReference>
<dbReference type="EMBL" id="JWZT01004873">
    <property type="protein sequence ID" value="KII62792.1"/>
    <property type="molecule type" value="Genomic_DNA"/>
</dbReference>
<keyword evidence="1" id="KW-0677">Repeat</keyword>
<organism evidence="4 5">
    <name type="scientific">Thelohanellus kitauei</name>
    <name type="common">Myxosporean</name>
    <dbReference type="NCBI Taxonomy" id="669202"/>
    <lineage>
        <taxon>Eukaryota</taxon>
        <taxon>Metazoa</taxon>
        <taxon>Cnidaria</taxon>
        <taxon>Myxozoa</taxon>
        <taxon>Myxosporea</taxon>
        <taxon>Bivalvulida</taxon>
        <taxon>Platysporina</taxon>
        <taxon>Myxobolidae</taxon>
        <taxon>Thelohanellus</taxon>
    </lineage>
</organism>
<comment type="caution">
    <text evidence="4">The sequence shown here is derived from an EMBL/GenBank/DDBJ whole genome shotgun (WGS) entry which is preliminary data.</text>
</comment>
<accession>A0A0C2J120</accession>
<evidence type="ECO:0000256" key="1">
    <source>
        <dbReference type="ARBA" id="ARBA00022737"/>
    </source>
</evidence>
<evidence type="ECO:0000256" key="2">
    <source>
        <dbReference type="ARBA" id="ARBA00023043"/>
    </source>
</evidence>
<proteinExistence type="predicted"/>
<protein>
    <submittedName>
        <fullName evidence="4">Serine/threonine-protein phosphatase 6 regulatory ankyrin repeat subunit A</fullName>
    </submittedName>
</protein>